<protein>
    <recommendedName>
        <fullName evidence="2">Transposase MuDR plant domain-containing protein</fullName>
    </recommendedName>
</protein>
<evidence type="ECO:0000313" key="3">
    <source>
        <dbReference type="EMBL" id="TXG47873.1"/>
    </source>
</evidence>
<sequence>MISHFPGGPHSAFAIYDMNPMLGAPIFTFGPHDVSVNNAQSQNQKTSTPGLSPLGTWQQCHYGVETSAHNMMKSDALSRSVDNQLGLVQGHMDLSQGSVLNEDVDAPLQSGIVHVFEQPGIEAHEDDFIEVRSKRQMLNDRHEQREKENKAKSRVTKVACMDKVRFVVLYGGEWSNSGGKFKYQYGMYKVISVPRETSYKSLLDIVSRLVEANPSESSIKMKFIFNSPEVLPPIEVLNDDDVQVFLCENSDVNTRTSLCVTIERKSGIIPNTQGLDNELVNEDFANVFESDNGNGVGLDNIHESLLSPNDFHNANVFSIGVDNDDKVRDSRPSTSEVPSRRSRVVSSQGIGTKSSTIHGSYTSLESVVNNVKDVGVGDLFPSKEELQMKMQLLSIGNHFQFKVKKSTKTLLVMSCIVKDCKWRIRATKLKDCESFRV</sequence>
<evidence type="ECO:0000313" key="4">
    <source>
        <dbReference type="Proteomes" id="UP000323000"/>
    </source>
</evidence>
<dbReference type="PANTHER" id="PTHR31780">
    <property type="entry name" value="STRESS RESPONSE PROTEIN NST1-RELATED"/>
    <property type="match status" value="1"/>
</dbReference>
<dbReference type="Pfam" id="PF03108">
    <property type="entry name" value="DBD_Tnp_Mut"/>
    <property type="match status" value="1"/>
</dbReference>
<dbReference type="InterPro" id="IPR051195">
    <property type="entry name" value="Fungal_stress_NST1"/>
</dbReference>
<name>A0A5C7GTC5_9ROSI</name>
<feature type="region of interest" description="Disordered" evidence="1">
    <location>
        <begin position="323"/>
        <end position="351"/>
    </location>
</feature>
<dbReference type="AlphaFoldDB" id="A0A5C7GTC5"/>
<organism evidence="3 4">
    <name type="scientific">Acer yangbiense</name>
    <dbReference type="NCBI Taxonomy" id="1000413"/>
    <lineage>
        <taxon>Eukaryota</taxon>
        <taxon>Viridiplantae</taxon>
        <taxon>Streptophyta</taxon>
        <taxon>Embryophyta</taxon>
        <taxon>Tracheophyta</taxon>
        <taxon>Spermatophyta</taxon>
        <taxon>Magnoliopsida</taxon>
        <taxon>eudicotyledons</taxon>
        <taxon>Gunneridae</taxon>
        <taxon>Pentapetalae</taxon>
        <taxon>rosids</taxon>
        <taxon>malvids</taxon>
        <taxon>Sapindales</taxon>
        <taxon>Sapindaceae</taxon>
        <taxon>Hippocastanoideae</taxon>
        <taxon>Acereae</taxon>
        <taxon>Acer</taxon>
    </lineage>
</organism>
<dbReference type="InterPro" id="IPR004332">
    <property type="entry name" value="Transposase_MuDR"/>
</dbReference>
<dbReference type="OrthoDB" id="1741743at2759"/>
<comment type="caution">
    <text evidence="3">The sequence shown here is derived from an EMBL/GenBank/DDBJ whole genome shotgun (WGS) entry which is preliminary data.</text>
</comment>
<dbReference type="Proteomes" id="UP000323000">
    <property type="component" value="Chromosome 13"/>
</dbReference>
<dbReference type="EMBL" id="VAHF01000013">
    <property type="protein sequence ID" value="TXG47873.1"/>
    <property type="molecule type" value="Genomic_DNA"/>
</dbReference>
<gene>
    <name evidence="3" type="ORF">EZV62_027167</name>
</gene>
<reference evidence="4" key="1">
    <citation type="journal article" date="2019" name="Gigascience">
        <title>De novo genome assembly of the endangered Acer yangbiense, a plant species with extremely small populations endemic to Yunnan Province, China.</title>
        <authorList>
            <person name="Yang J."/>
            <person name="Wariss H.M."/>
            <person name="Tao L."/>
            <person name="Zhang R."/>
            <person name="Yun Q."/>
            <person name="Hollingsworth P."/>
            <person name="Dao Z."/>
            <person name="Luo G."/>
            <person name="Guo H."/>
            <person name="Ma Y."/>
            <person name="Sun W."/>
        </authorList>
    </citation>
    <scope>NUCLEOTIDE SEQUENCE [LARGE SCALE GENOMIC DNA]</scope>
    <source>
        <strain evidence="4">cv. Malutang</strain>
    </source>
</reference>
<feature type="domain" description="Transposase MuDR plant" evidence="2">
    <location>
        <begin position="374"/>
        <end position="437"/>
    </location>
</feature>
<evidence type="ECO:0000259" key="2">
    <source>
        <dbReference type="Pfam" id="PF03108"/>
    </source>
</evidence>
<proteinExistence type="predicted"/>
<accession>A0A5C7GTC5</accession>
<evidence type="ECO:0000256" key="1">
    <source>
        <dbReference type="SAM" id="MobiDB-lite"/>
    </source>
</evidence>
<keyword evidence="4" id="KW-1185">Reference proteome</keyword>
<dbReference type="PANTHER" id="PTHR31780:SF10">
    <property type="entry name" value="LD36051P"/>
    <property type="match status" value="1"/>
</dbReference>